<organism evidence="1 2">
    <name type="scientific">Diphasiastrum complanatum</name>
    <name type="common">Issler's clubmoss</name>
    <name type="synonym">Lycopodium complanatum</name>
    <dbReference type="NCBI Taxonomy" id="34168"/>
    <lineage>
        <taxon>Eukaryota</taxon>
        <taxon>Viridiplantae</taxon>
        <taxon>Streptophyta</taxon>
        <taxon>Embryophyta</taxon>
        <taxon>Tracheophyta</taxon>
        <taxon>Lycopodiopsida</taxon>
        <taxon>Lycopodiales</taxon>
        <taxon>Lycopodiaceae</taxon>
        <taxon>Lycopodioideae</taxon>
        <taxon>Diphasiastrum</taxon>
    </lineage>
</organism>
<accession>A0ACC2EER4</accession>
<gene>
    <name evidence="1" type="ORF">O6H91_02G042800</name>
</gene>
<dbReference type="EMBL" id="CM055093">
    <property type="protein sequence ID" value="KAJ7564978.1"/>
    <property type="molecule type" value="Genomic_DNA"/>
</dbReference>
<sequence length="342" mass="39313">MKMANALIIPQRLLLNFSQSCRQLTFISSTLPSVKSYYTTSQKSMYSFINQEAFDNALFQASLGGIRCMSIEARAGRSRDAPNSRQLDRASGTRFSFFPTESHLTPTIMQQMNRKNDPLARPSISYKQSISEEEKQLKVKRNEPATRPASAKASTLVHMILPLSSVKEEVYSALDSWSAWDYKFPMVAVKKALKILKDKQQWQRIIQVSKWMLSKGQGKTLGTYDLLIQALDEDGRLEEAEAVWTSLVLQNIESVPRMMYARMICIYEKRGMFDRLLKVFKDMEDMSVKPDEGTVNRVARTYEKLGLLDKKERHSQKYSKVTTERKFKGKRASVKFTDTYDT</sequence>
<keyword evidence="2" id="KW-1185">Reference proteome</keyword>
<proteinExistence type="predicted"/>
<evidence type="ECO:0000313" key="2">
    <source>
        <dbReference type="Proteomes" id="UP001162992"/>
    </source>
</evidence>
<evidence type="ECO:0000313" key="1">
    <source>
        <dbReference type="EMBL" id="KAJ7564978.1"/>
    </source>
</evidence>
<name>A0ACC2EER4_DIPCM</name>
<protein>
    <submittedName>
        <fullName evidence="1">Uncharacterized protein</fullName>
    </submittedName>
</protein>
<comment type="caution">
    <text evidence="1">The sequence shown here is derived from an EMBL/GenBank/DDBJ whole genome shotgun (WGS) entry which is preliminary data.</text>
</comment>
<dbReference type="Proteomes" id="UP001162992">
    <property type="component" value="Chromosome 2"/>
</dbReference>
<reference evidence="2" key="1">
    <citation type="journal article" date="2024" name="Proc. Natl. Acad. Sci. U.S.A.">
        <title>Extraordinary preservation of gene collinearity over three hundred million years revealed in homosporous lycophytes.</title>
        <authorList>
            <person name="Li C."/>
            <person name="Wickell D."/>
            <person name="Kuo L.Y."/>
            <person name="Chen X."/>
            <person name="Nie B."/>
            <person name="Liao X."/>
            <person name="Peng D."/>
            <person name="Ji J."/>
            <person name="Jenkins J."/>
            <person name="Williams M."/>
            <person name="Shu S."/>
            <person name="Plott C."/>
            <person name="Barry K."/>
            <person name="Rajasekar S."/>
            <person name="Grimwood J."/>
            <person name="Han X."/>
            <person name="Sun S."/>
            <person name="Hou Z."/>
            <person name="He W."/>
            <person name="Dai G."/>
            <person name="Sun C."/>
            <person name="Schmutz J."/>
            <person name="Leebens-Mack J.H."/>
            <person name="Li F.W."/>
            <person name="Wang L."/>
        </authorList>
    </citation>
    <scope>NUCLEOTIDE SEQUENCE [LARGE SCALE GENOMIC DNA]</scope>
    <source>
        <strain evidence="2">cv. PW_Plant_1</strain>
    </source>
</reference>